<gene>
    <name evidence="2" type="ORF">FHR38_004296</name>
</gene>
<feature type="transmembrane region" description="Helical" evidence="1">
    <location>
        <begin position="49"/>
        <end position="69"/>
    </location>
</feature>
<dbReference type="EMBL" id="JACHJW010000001">
    <property type="protein sequence ID" value="MBB4960563.1"/>
    <property type="molecule type" value="Genomic_DNA"/>
</dbReference>
<dbReference type="AlphaFoldDB" id="A0A7W7STF4"/>
<reference evidence="2 3" key="1">
    <citation type="submission" date="2020-08" db="EMBL/GenBank/DDBJ databases">
        <title>Sequencing the genomes of 1000 actinobacteria strains.</title>
        <authorList>
            <person name="Klenk H.-P."/>
        </authorList>
    </citation>
    <scope>NUCLEOTIDE SEQUENCE [LARGE SCALE GENOMIC DNA]</scope>
    <source>
        <strain evidence="2 3">DSM 45886</strain>
    </source>
</reference>
<keyword evidence="1" id="KW-1133">Transmembrane helix</keyword>
<evidence type="ECO:0000256" key="1">
    <source>
        <dbReference type="SAM" id="Phobius"/>
    </source>
</evidence>
<dbReference type="Proteomes" id="UP000578819">
    <property type="component" value="Unassembled WGS sequence"/>
</dbReference>
<feature type="transmembrane region" description="Helical" evidence="1">
    <location>
        <begin position="20"/>
        <end position="37"/>
    </location>
</feature>
<name>A0A7W7STF4_9ACTN</name>
<keyword evidence="1" id="KW-0472">Membrane</keyword>
<proteinExistence type="predicted"/>
<keyword evidence="3" id="KW-1185">Reference proteome</keyword>
<protein>
    <submittedName>
        <fullName evidence="2">Uncharacterized protein</fullName>
    </submittedName>
</protein>
<accession>A0A7W7STF4</accession>
<sequence length="71" mass="7560">MTGSPGTWTQDPLLGLLLPLWQLVIGVLVLVAVLLSVQRLARRGHSRMTTAMLVTGSVIVGLAVLSILVQE</sequence>
<comment type="caution">
    <text evidence="2">The sequence shown here is derived from an EMBL/GenBank/DDBJ whole genome shotgun (WGS) entry which is preliminary data.</text>
</comment>
<evidence type="ECO:0000313" key="3">
    <source>
        <dbReference type="Proteomes" id="UP000578819"/>
    </source>
</evidence>
<evidence type="ECO:0000313" key="2">
    <source>
        <dbReference type="EMBL" id="MBB4960563.1"/>
    </source>
</evidence>
<organism evidence="2 3">
    <name type="scientific">Micromonospora polyrhachis</name>
    <dbReference type="NCBI Taxonomy" id="1282883"/>
    <lineage>
        <taxon>Bacteria</taxon>
        <taxon>Bacillati</taxon>
        <taxon>Actinomycetota</taxon>
        <taxon>Actinomycetes</taxon>
        <taxon>Micromonosporales</taxon>
        <taxon>Micromonosporaceae</taxon>
        <taxon>Micromonospora</taxon>
    </lineage>
</organism>
<dbReference type="RefSeq" id="WP_184536315.1">
    <property type="nucleotide sequence ID" value="NZ_JACHJW010000001.1"/>
</dbReference>
<keyword evidence="1" id="KW-0812">Transmembrane</keyword>